<dbReference type="PANTHER" id="PTHR30011:SF16">
    <property type="entry name" value="C2H2 FINGER DOMAIN TRANSCRIPTION FACTOR (EUROFUNG)-RELATED"/>
    <property type="match status" value="1"/>
</dbReference>
<keyword evidence="1 6" id="KW-0285">Flavoprotein</keyword>
<dbReference type="Proteomes" id="UP000246722">
    <property type="component" value="Unassembled WGS sequence"/>
</dbReference>
<evidence type="ECO:0000256" key="4">
    <source>
        <dbReference type="ARBA" id="ARBA00023033"/>
    </source>
</evidence>
<feature type="binding site" evidence="6">
    <location>
        <position position="226"/>
    </location>
    <ligand>
        <name>FMN</name>
        <dbReference type="ChEBI" id="CHEBI:58210"/>
    </ligand>
</feature>
<name>A0A318A444_9MICO</name>
<accession>A0A318A444</accession>
<dbReference type="GO" id="GO:0004497">
    <property type="term" value="F:monooxygenase activity"/>
    <property type="evidence" value="ECO:0007669"/>
    <property type="project" value="UniProtKB-KW"/>
</dbReference>
<evidence type="ECO:0000256" key="5">
    <source>
        <dbReference type="ARBA" id="ARBA00033748"/>
    </source>
</evidence>
<comment type="similarity">
    <text evidence="5">Belongs to the NtaA/SnaA/DszA monooxygenase family.</text>
</comment>
<protein>
    <submittedName>
        <fullName evidence="8">FMNH2-dependent monooxygenase</fullName>
    </submittedName>
</protein>
<dbReference type="OrthoDB" id="3265338at2"/>
<evidence type="ECO:0000256" key="2">
    <source>
        <dbReference type="ARBA" id="ARBA00022643"/>
    </source>
</evidence>
<keyword evidence="2 6" id="KW-0288">FMN</keyword>
<keyword evidence="4 8" id="KW-0503">Monooxygenase</keyword>
<feature type="binding site" evidence="6">
    <location>
        <position position="155"/>
    </location>
    <ligand>
        <name>FMN</name>
        <dbReference type="ChEBI" id="CHEBI:58210"/>
    </ligand>
</feature>
<dbReference type="PANTHER" id="PTHR30011">
    <property type="entry name" value="ALKANESULFONATE MONOOXYGENASE-RELATED"/>
    <property type="match status" value="1"/>
</dbReference>
<dbReference type="AlphaFoldDB" id="A0A318A444"/>
<feature type="binding site" evidence="6">
    <location>
        <position position="101"/>
    </location>
    <ligand>
        <name>FMN</name>
        <dbReference type="ChEBI" id="CHEBI:58210"/>
    </ligand>
</feature>
<dbReference type="NCBIfam" id="TIGR03860">
    <property type="entry name" value="FMN_nitrolo"/>
    <property type="match status" value="1"/>
</dbReference>
<evidence type="ECO:0000256" key="3">
    <source>
        <dbReference type="ARBA" id="ARBA00023002"/>
    </source>
</evidence>
<dbReference type="RefSeq" id="WP_110125483.1">
    <property type="nucleotide sequence ID" value="NZ_QHLY01000005.1"/>
</dbReference>
<dbReference type="InterPro" id="IPR011251">
    <property type="entry name" value="Luciferase-like_dom"/>
</dbReference>
<dbReference type="SUPFAM" id="SSF51679">
    <property type="entry name" value="Bacterial luciferase-like"/>
    <property type="match status" value="1"/>
</dbReference>
<evidence type="ECO:0000259" key="7">
    <source>
        <dbReference type="Pfam" id="PF00296"/>
    </source>
</evidence>
<dbReference type="Pfam" id="PF00296">
    <property type="entry name" value="Bac_luciferase"/>
    <property type="match status" value="1"/>
</dbReference>
<evidence type="ECO:0000256" key="1">
    <source>
        <dbReference type="ARBA" id="ARBA00022630"/>
    </source>
</evidence>
<sequence>MTDKFHLGWFTNFSPPVWEGQFSGQNGATWANGKFYQDMARSLERARFDYIMLEDSSMVSDAYEGSSRADLKHHLYAPKHDPLPLVPLLAAASKNLGIVATASTSFYPPYQLARTMTTLDHLTGGRAGWNIVTSSEDRAAQNYGRATLEEHDSRYDRADEFVEVVDQLWNSWEPGALLMDRETGQYVDHTKVHPIHHDGEFYKVRGPLNAMPGPQRKPVICQAGGSPRGRQFAAEHADTIIAQSRGVERMKAYRDDIRARATAAGRNPDDIKVLFIVSPLLAATDAEAQEIWAARTVSAEANVERALAHLSALTEVDFSQFDLDAPVPGDVTTNGHRTTLAEFLKLGDDGRTLREVAAGWNINAVDLVGSVDTVADQMGEVMAHVGGDGFLISGPMTRPYIGEVTEGLVPALQARGLTRTDYLTAGPAGAPTFRDNLLAF</sequence>
<dbReference type="Gene3D" id="3.20.20.30">
    <property type="entry name" value="Luciferase-like domain"/>
    <property type="match status" value="1"/>
</dbReference>
<gene>
    <name evidence="8" type="ORF">CTB96_03330</name>
</gene>
<reference evidence="8 9" key="1">
    <citation type="submission" date="2018-05" db="EMBL/GenBank/DDBJ databases">
        <title>Genetic diversity of glacier-inhabiting Cryobacterium bacteria in China and description of Cryobacterium mengkeensis sp. nov. and Arthrobacter glacialis sp. nov.</title>
        <authorList>
            <person name="Liu Q."/>
            <person name="Xin Y.-H."/>
        </authorList>
    </citation>
    <scope>NUCLEOTIDE SEQUENCE [LARGE SCALE GENOMIC DNA]</scope>
    <source>
        <strain evidence="8 9">SK-1</strain>
    </source>
</reference>
<keyword evidence="9" id="KW-1185">Reference proteome</keyword>
<dbReference type="GO" id="GO:0016705">
    <property type="term" value="F:oxidoreductase activity, acting on paired donors, with incorporation or reduction of molecular oxygen"/>
    <property type="evidence" value="ECO:0007669"/>
    <property type="project" value="InterPro"/>
</dbReference>
<dbReference type="InterPro" id="IPR016215">
    <property type="entry name" value="NTA_MOA"/>
</dbReference>
<evidence type="ECO:0000256" key="6">
    <source>
        <dbReference type="PIRSR" id="PIRSR000337-1"/>
    </source>
</evidence>
<dbReference type="PIRSF" id="PIRSF000337">
    <property type="entry name" value="NTA_MOA"/>
    <property type="match status" value="1"/>
</dbReference>
<organism evidence="8 9">
    <name type="scientific">Cryobacterium arcticum</name>
    <dbReference type="NCBI Taxonomy" id="670052"/>
    <lineage>
        <taxon>Bacteria</taxon>
        <taxon>Bacillati</taxon>
        <taxon>Actinomycetota</taxon>
        <taxon>Actinomycetes</taxon>
        <taxon>Micrococcales</taxon>
        <taxon>Microbacteriaceae</taxon>
        <taxon>Cryobacterium</taxon>
    </lineage>
</organism>
<comment type="caution">
    <text evidence="8">The sequence shown here is derived from an EMBL/GenBank/DDBJ whole genome shotgun (WGS) entry which is preliminary data.</text>
</comment>
<feature type="domain" description="Luciferase-like" evidence="7">
    <location>
        <begin position="31"/>
        <end position="384"/>
    </location>
</feature>
<dbReference type="EMBL" id="QHLY01000005">
    <property type="protein sequence ID" value="PXA71960.1"/>
    <property type="molecule type" value="Genomic_DNA"/>
</dbReference>
<keyword evidence="3" id="KW-0560">Oxidoreductase</keyword>
<feature type="binding site" evidence="6">
    <location>
        <position position="151"/>
    </location>
    <ligand>
        <name>FMN</name>
        <dbReference type="ChEBI" id="CHEBI:58210"/>
    </ligand>
</feature>
<evidence type="ECO:0000313" key="8">
    <source>
        <dbReference type="EMBL" id="PXA71960.1"/>
    </source>
</evidence>
<feature type="binding site" evidence="6">
    <location>
        <position position="55"/>
    </location>
    <ligand>
        <name>FMN</name>
        <dbReference type="ChEBI" id="CHEBI:58210"/>
    </ligand>
</feature>
<dbReference type="InterPro" id="IPR051260">
    <property type="entry name" value="Diverse_substr_monoxygenases"/>
</dbReference>
<proteinExistence type="inferred from homology"/>
<dbReference type="InterPro" id="IPR036661">
    <property type="entry name" value="Luciferase-like_sf"/>
</dbReference>
<evidence type="ECO:0000313" key="9">
    <source>
        <dbReference type="Proteomes" id="UP000246722"/>
    </source>
</evidence>